<evidence type="ECO:0000313" key="3">
    <source>
        <dbReference type="Proteomes" id="UP000481858"/>
    </source>
</evidence>
<reference evidence="2 3" key="1">
    <citation type="submission" date="2019-12" db="EMBL/GenBank/DDBJ databases">
        <title>Draft genome sequence of the ascomycete Xylaria multiplex DSM 110363.</title>
        <authorList>
            <person name="Buettner E."/>
            <person name="Kellner H."/>
        </authorList>
    </citation>
    <scope>NUCLEOTIDE SEQUENCE [LARGE SCALE GENOMIC DNA]</scope>
    <source>
        <strain evidence="2 3">DSM 110363</strain>
    </source>
</reference>
<proteinExistence type="predicted"/>
<feature type="region of interest" description="Disordered" evidence="1">
    <location>
        <begin position="1"/>
        <end position="40"/>
    </location>
</feature>
<protein>
    <submittedName>
        <fullName evidence="2">Uncharacterized protein</fullName>
    </submittedName>
</protein>
<dbReference type="Proteomes" id="UP000481858">
    <property type="component" value="Unassembled WGS sequence"/>
</dbReference>
<dbReference type="InParanoid" id="A0A7C8N194"/>
<name>A0A7C8N194_9PEZI</name>
<organism evidence="2 3">
    <name type="scientific">Xylaria multiplex</name>
    <dbReference type="NCBI Taxonomy" id="323545"/>
    <lineage>
        <taxon>Eukaryota</taxon>
        <taxon>Fungi</taxon>
        <taxon>Dikarya</taxon>
        <taxon>Ascomycota</taxon>
        <taxon>Pezizomycotina</taxon>
        <taxon>Sordariomycetes</taxon>
        <taxon>Xylariomycetidae</taxon>
        <taxon>Xylariales</taxon>
        <taxon>Xylariaceae</taxon>
        <taxon>Xylaria</taxon>
    </lineage>
</organism>
<keyword evidence="3" id="KW-1185">Reference proteome</keyword>
<accession>A0A7C8N194</accession>
<comment type="caution">
    <text evidence="2">The sequence shown here is derived from an EMBL/GenBank/DDBJ whole genome shotgun (WGS) entry which is preliminary data.</text>
</comment>
<sequence>MRSSKGIKYSSSGTSSSKRSQYTSAGYAPSTSYSSSGYTSSSGYDSYGGYGSSGYGSSGYGSSGYGSSGYGSYGGYGSAAGYSSTAGYGSATSYGSTADYGPSAGKSKSKEKSTLKEQGSGLQFLSIVIFANDSSESHNELHVGLQIEYRSQDAISSGYTFLHVIGGSGHFRREERLDFDATQSQTYISRVRVATIEVSGPADTRLRDTIYNTRVRNSEPGWYCQHYVDDALENCVRAGLITNRQADKAIDKMAETLVELTDH</sequence>
<dbReference type="AlphaFoldDB" id="A0A7C8N194"/>
<gene>
    <name evidence="2" type="ORF">GQX73_g422</name>
</gene>
<dbReference type="OrthoDB" id="37659at2759"/>
<evidence type="ECO:0000313" key="2">
    <source>
        <dbReference type="EMBL" id="KAF2973275.1"/>
    </source>
</evidence>
<evidence type="ECO:0000256" key="1">
    <source>
        <dbReference type="SAM" id="MobiDB-lite"/>
    </source>
</evidence>
<dbReference type="EMBL" id="WUBL01000002">
    <property type="protein sequence ID" value="KAF2973275.1"/>
    <property type="molecule type" value="Genomic_DNA"/>
</dbReference>